<dbReference type="EMBL" id="JACTNZ010000002">
    <property type="protein sequence ID" value="KAG5563060.1"/>
    <property type="molecule type" value="Genomic_DNA"/>
</dbReference>
<evidence type="ECO:0008006" key="8">
    <source>
        <dbReference type="Google" id="ProtNLM"/>
    </source>
</evidence>
<dbReference type="InterPro" id="IPR005508">
    <property type="entry name" value="At2g31720-like"/>
</dbReference>
<keyword evidence="5" id="KW-0539">Nucleus</keyword>
<sequence>MADACSIVDCESATEAEYEGYDKFDRTLELSKPFLLKLDEDSKMKVLRLLLKNPSLDGNDVINLCMLELQNLPEKEHARVETSVFILAANDGGKMLSRERLLDKQPSDESSVTTPCRDHMLSRERSLDKSSINIASCDRTFEAVETKFGEPIICRFRLPNKPIAVENKKLRKSVKVGSKRPSSDGIYFDDGNLDLPTELKERIAILNGSTAVLVIEKPLSKTDLSKRHSRLSIPMNQVMNEFLRPEEKAMLSARTGKGIEARIIGAKGKKRRIYVTKWKTQVYNLVKGWNRFAKRNKLRSDKKMAILRFFCNYRRKEQNEDTAEVIMLWFSTEVDKADQGSLMSLFVWCLVRSVIAYVIAQGRRK</sequence>
<keyword evidence="4" id="KW-0804">Transcription</keyword>
<dbReference type="Pfam" id="PF03754">
    <property type="entry name" value="At2g31720-like"/>
    <property type="match status" value="1"/>
</dbReference>
<keyword evidence="3" id="KW-0238">DNA-binding</keyword>
<evidence type="ECO:0000313" key="7">
    <source>
        <dbReference type="Proteomes" id="UP000823749"/>
    </source>
</evidence>
<gene>
    <name evidence="6" type="ORF">RHGRI_005717</name>
</gene>
<dbReference type="PANTHER" id="PTHR31541">
    <property type="entry name" value="B3 DOMAIN PLANT PROTEIN-RELATED"/>
    <property type="match status" value="1"/>
</dbReference>
<accession>A0AAV6LEF2</accession>
<dbReference type="AlphaFoldDB" id="A0AAV6LEF2"/>
<evidence type="ECO:0000256" key="4">
    <source>
        <dbReference type="ARBA" id="ARBA00023163"/>
    </source>
</evidence>
<protein>
    <recommendedName>
        <fullName evidence="8">B3 domain-containing protein</fullName>
    </recommendedName>
</protein>
<dbReference type="PANTHER" id="PTHR31541:SF60">
    <property type="entry name" value="TF-B3 DOMAIN-CONTAINING PROTEIN"/>
    <property type="match status" value="1"/>
</dbReference>
<evidence type="ECO:0000256" key="1">
    <source>
        <dbReference type="ARBA" id="ARBA00004123"/>
    </source>
</evidence>
<dbReference type="GO" id="GO:0003677">
    <property type="term" value="F:DNA binding"/>
    <property type="evidence" value="ECO:0007669"/>
    <property type="project" value="UniProtKB-KW"/>
</dbReference>
<evidence type="ECO:0000256" key="2">
    <source>
        <dbReference type="ARBA" id="ARBA00023015"/>
    </source>
</evidence>
<keyword evidence="2" id="KW-0805">Transcription regulation</keyword>
<name>A0AAV6LEF2_9ERIC</name>
<proteinExistence type="predicted"/>
<dbReference type="InterPro" id="IPR015300">
    <property type="entry name" value="DNA-bd_pseudobarrel_sf"/>
</dbReference>
<evidence type="ECO:0000313" key="6">
    <source>
        <dbReference type="EMBL" id="KAG5563060.1"/>
    </source>
</evidence>
<reference evidence="6" key="1">
    <citation type="submission" date="2020-08" db="EMBL/GenBank/DDBJ databases">
        <title>Plant Genome Project.</title>
        <authorList>
            <person name="Zhang R.-G."/>
        </authorList>
    </citation>
    <scope>NUCLEOTIDE SEQUENCE</scope>
    <source>
        <strain evidence="6">WSP0</strain>
        <tissue evidence="6">Leaf</tissue>
    </source>
</reference>
<dbReference type="Proteomes" id="UP000823749">
    <property type="component" value="Chromosome 2"/>
</dbReference>
<keyword evidence="7" id="KW-1185">Reference proteome</keyword>
<dbReference type="GO" id="GO:0005634">
    <property type="term" value="C:nucleus"/>
    <property type="evidence" value="ECO:0007669"/>
    <property type="project" value="UniProtKB-SubCell"/>
</dbReference>
<evidence type="ECO:0000256" key="5">
    <source>
        <dbReference type="ARBA" id="ARBA00023242"/>
    </source>
</evidence>
<organism evidence="6 7">
    <name type="scientific">Rhododendron griersonianum</name>
    <dbReference type="NCBI Taxonomy" id="479676"/>
    <lineage>
        <taxon>Eukaryota</taxon>
        <taxon>Viridiplantae</taxon>
        <taxon>Streptophyta</taxon>
        <taxon>Embryophyta</taxon>
        <taxon>Tracheophyta</taxon>
        <taxon>Spermatophyta</taxon>
        <taxon>Magnoliopsida</taxon>
        <taxon>eudicotyledons</taxon>
        <taxon>Gunneridae</taxon>
        <taxon>Pentapetalae</taxon>
        <taxon>asterids</taxon>
        <taxon>Ericales</taxon>
        <taxon>Ericaceae</taxon>
        <taxon>Ericoideae</taxon>
        <taxon>Rhodoreae</taxon>
        <taxon>Rhododendron</taxon>
    </lineage>
</organism>
<evidence type="ECO:0000256" key="3">
    <source>
        <dbReference type="ARBA" id="ARBA00023125"/>
    </source>
</evidence>
<comment type="subcellular location">
    <subcellularLocation>
        <location evidence="1">Nucleus</location>
    </subcellularLocation>
</comment>
<comment type="caution">
    <text evidence="6">The sequence shown here is derived from an EMBL/GenBank/DDBJ whole genome shotgun (WGS) entry which is preliminary data.</text>
</comment>
<dbReference type="SUPFAM" id="SSF101936">
    <property type="entry name" value="DNA-binding pseudobarrel domain"/>
    <property type="match status" value="1"/>
</dbReference>
<dbReference type="Gene3D" id="2.40.330.10">
    <property type="entry name" value="DNA-binding pseudobarrel domain"/>
    <property type="match status" value="1"/>
</dbReference>